<dbReference type="EMBL" id="AZMM01013117">
    <property type="protein sequence ID" value="ETJ32425.1"/>
    <property type="molecule type" value="Genomic_DNA"/>
</dbReference>
<proteinExistence type="predicted"/>
<name>W1XSH2_9ZZZZ</name>
<keyword evidence="1" id="KW-0436">Ligase</keyword>
<organism evidence="1">
    <name type="scientific">human gut metagenome</name>
    <dbReference type="NCBI Taxonomy" id="408170"/>
    <lineage>
        <taxon>unclassified sequences</taxon>
        <taxon>metagenomes</taxon>
        <taxon>organismal metagenomes</taxon>
    </lineage>
</organism>
<dbReference type="AlphaFoldDB" id="W1XSH2"/>
<evidence type="ECO:0000313" key="1">
    <source>
        <dbReference type="EMBL" id="ETJ32425.1"/>
    </source>
</evidence>
<gene>
    <name evidence="1" type="ORF">Q604_UNBC13117G0001</name>
</gene>
<sequence>ELKKVWLNRYPADVPTEINPDRYQSLVDMFEQSAAIDVGLFPILGVDAIAHLPF</sequence>
<dbReference type="GO" id="GO:0016874">
    <property type="term" value="F:ligase activity"/>
    <property type="evidence" value="ECO:0007669"/>
    <property type="project" value="UniProtKB-KW"/>
</dbReference>
<reference evidence="1" key="1">
    <citation type="submission" date="2013-12" db="EMBL/GenBank/DDBJ databases">
        <title>A Varibaculum cambriense genome reconstructed from a premature infant gut community with otherwise low bacterial novelty that shifts toward anaerobic metabolism during the third week of life.</title>
        <authorList>
            <person name="Brown C.T."/>
            <person name="Sharon I."/>
            <person name="Thomas B.C."/>
            <person name="Castelle C.J."/>
            <person name="Morowitz M.J."/>
            <person name="Banfield J.F."/>
        </authorList>
    </citation>
    <scope>NUCLEOTIDE SEQUENCE</scope>
</reference>
<protein>
    <submittedName>
        <fullName evidence="1">Long-chain-fatty-acid-CoA ligase, nonfunctional</fullName>
    </submittedName>
</protein>
<feature type="non-terminal residue" evidence="1">
    <location>
        <position position="1"/>
    </location>
</feature>
<comment type="caution">
    <text evidence="1">The sequence shown here is derived from an EMBL/GenBank/DDBJ whole genome shotgun (WGS) entry which is preliminary data.</text>
</comment>
<accession>W1XSH2</accession>